<feature type="region of interest" description="Disordered" evidence="1">
    <location>
        <begin position="67"/>
        <end position="93"/>
    </location>
</feature>
<dbReference type="EMBL" id="LFIV01000095">
    <property type="protein sequence ID" value="KZL70116.1"/>
    <property type="molecule type" value="Genomic_DNA"/>
</dbReference>
<gene>
    <name evidence="2" type="ORF">CT0861_12700</name>
</gene>
<comment type="caution">
    <text evidence="2">The sequence shown here is derived from an EMBL/GenBank/DDBJ whole genome shotgun (WGS) entry which is preliminary data.</text>
</comment>
<proteinExistence type="predicted"/>
<sequence length="133" mass="15167">MLPRQFSSMINHACDDDDDDDEDDDDANARPSRFPPRAWKPVEMKDNLGPDYRSLCHRRIFCQPVQERDASHEANGERQSPNAAWPSKAQQANIQANSPPYTLFFKLGTAKPLATAKRTFTLAKLSSPRHYQH</sequence>
<feature type="compositionally biased region" description="Polar residues" evidence="1">
    <location>
        <begin position="77"/>
        <end position="93"/>
    </location>
</feature>
<accession>A0A161WGY2</accession>
<protein>
    <submittedName>
        <fullName evidence="2">Uncharacterized protein</fullName>
    </submittedName>
</protein>
<evidence type="ECO:0000313" key="2">
    <source>
        <dbReference type="EMBL" id="KZL70116.1"/>
    </source>
</evidence>
<feature type="compositionally biased region" description="Polar residues" evidence="1">
    <location>
        <begin position="1"/>
        <end position="10"/>
    </location>
</feature>
<feature type="compositionally biased region" description="Basic and acidic residues" evidence="1">
    <location>
        <begin position="67"/>
        <end position="76"/>
    </location>
</feature>
<dbReference type="Proteomes" id="UP000076552">
    <property type="component" value="Unassembled WGS sequence"/>
</dbReference>
<evidence type="ECO:0000313" key="3">
    <source>
        <dbReference type="Proteomes" id="UP000076552"/>
    </source>
</evidence>
<evidence type="ECO:0000256" key="1">
    <source>
        <dbReference type="SAM" id="MobiDB-lite"/>
    </source>
</evidence>
<feature type="compositionally biased region" description="Acidic residues" evidence="1">
    <location>
        <begin position="15"/>
        <end position="26"/>
    </location>
</feature>
<keyword evidence="3" id="KW-1185">Reference proteome</keyword>
<dbReference type="AlphaFoldDB" id="A0A161WGY2"/>
<name>A0A161WGY2_9PEZI</name>
<organism evidence="2 3">
    <name type="scientific">Colletotrichum tofieldiae</name>
    <dbReference type="NCBI Taxonomy" id="708197"/>
    <lineage>
        <taxon>Eukaryota</taxon>
        <taxon>Fungi</taxon>
        <taxon>Dikarya</taxon>
        <taxon>Ascomycota</taxon>
        <taxon>Pezizomycotina</taxon>
        <taxon>Sordariomycetes</taxon>
        <taxon>Hypocreomycetidae</taxon>
        <taxon>Glomerellales</taxon>
        <taxon>Glomerellaceae</taxon>
        <taxon>Colletotrichum</taxon>
        <taxon>Colletotrichum spaethianum species complex</taxon>
    </lineage>
</organism>
<reference evidence="2 3" key="1">
    <citation type="submission" date="2015-06" db="EMBL/GenBank/DDBJ databases">
        <title>Survival trade-offs in plant roots during colonization by closely related pathogenic and mutualistic fungi.</title>
        <authorList>
            <person name="Hacquard S."/>
            <person name="Kracher B."/>
            <person name="Hiruma K."/>
            <person name="Weinman A."/>
            <person name="Muench P."/>
            <person name="Garrido Oter R."/>
            <person name="Ver Loren van Themaat E."/>
            <person name="Dallerey J.-F."/>
            <person name="Damm U."/>
            <person name="Henrissat B."/>
            <person name="Lespinet O."/>
            <person name="Thon M."/>
            <person name="Kemen E."/>
            <person name="McHardy A.C."/>
            <person name="Schulze-Lefert P."/>
            <person name="O'Connell R.J."/>
        </authorList>
    </citation>
    <scope>NUCLEOTIDE SEQUENCE [LARGE SCALE GENOMIC DNA]</scope>
    <source>
        <strain evidence="2 3">0861</strain>
    </source>
</reference>
<feature type="region of interest" description="Disordered" evidence="1">
    <location>
        <begin position="1"/>
        <end position="45"/>
    </location>
</feature>